<keyword evidence="1" id="KW-0732">Signal</keyword>
<organism evidence="2 3">
    <name type="scientific">Dinoroseobacter shibae (strain DSM 16493 / NCIMB 14021 / DFL 12)</name>
    <dbReference type="NCBI Taxonomy" id="398580"/>
    <lineage>
        <taxon>Bacteria</taxon>
        <taxon>Pseudomonadati</taxon>
        <taxon>Pseudomonadota</taxon>
        <taxon>Alphaproteobacteria</taxon>
        <taxon>Rhodobacterales</taxon>
        <taxon>Roseobacteraceae</taxon>
        <taxon>Dinoroseobacter</taxon>
    </lineage>
</organism>
<proteinExistence type="predicted"/>
<dbReference type="STRING" id="398580.Dshi_0489"/>
<keyword evidence="3" id="KW-1185">Reference proteome</keyword>
<dbReference type="KEGG" id="dsh:Dshi_0489"/>
<reference evidence="3" key="1">
    <citation type="journal article" date="2010" name="ISME J.">
        <title>The complete genome sequence of the algal symbiont Dinoroseobacter shibae: a hitchhiker's guide to life in the sea.</title>
        <authorList>
            <person name="Wagner-Dobler I."/>
            <person name="Ballhausen B."/>
            <person name="Berger M."/>
            <person name="Brinkhoff T."/>
            <person name="Buchholz I."/>
            <person name="Bunk B."/>
            <person name="Cypionka H."/>
            <person name="Daniel R."/>
            <person name="Drepper T."/>
            <person name="Gerdts G."/>
            <person name="Hahnke S."/>
            <person name="Han C."/>
            <person name="Jahn D."/>
            <person name="Kalhoefer D."/>
            <person name="Kiss H."/>
            <person name="Klenk H.P."/>
            <person name="Kyrpides N."/>
            <person name="Liebl W."/>
            <person name="Liesegang H."/>
            <person name="Meincke L."/>
            <person name="Pati A."/>
            <person name="Petersen J."/>
            <person name="Piekarski T."/>
            <person name="Pommerenke C."/>
            <person name="Pradella S."/>
            <person name="Pukall R."/>
            <person name="Rabus R."/>
            <person name="Stackebrandt E."/>
            <person name="Thole S."/>
            <person name="Thompson L."/>
            <person name="Tielen P."/>
            <person name="Tomasch J."/>
            <person name="von Jan M."/>
            <person name="Wanphrut N."/>
            <person name="Wichels A."/>
            <person name="Zech H."/>
            <person name="Simon M."/>
        </authorList>
    </citation>
    <scope>NUCLEOTIDE SEQUENCE [LARGE SCALE GENOMIC DNA]</scope>
    <source>
        <strain evidence="3">DSM 16493 / NCIMB 14021 / DFL 12</strain>
    </source>
</reference>
<evidence type="ECO:0000256" key="1">
    <source>
        <dbReference type="SAM" id="SignalP"/>
    </source>
</evidence>
<name>A8LNS9_DINSH</name>
<accession>A8LNS9</accession>
<evidence type="ECO:0000313" key="3">
    <source>
        <dbReference type="Proteomes" id="UP000006833"/>
    </source>
</evidence>
<dbReference type="OrthoDB" id="7835918at2"/>
<dbReference type="HOGENOM" id="CLU_660101_0_0_5"/>
<sequence length="416" mass="47402">MRVFVVISALCISIVTSSFDAQAFNKSRIKGTIFVRNAAGETIPIPWQDAEELRRIINFEGRHFDLDTRLYMVDLDHKKIEKVEEEFFDFSTMLLDDIYAPAKVYLKVFHEGYFLETPIYDFHRHDGDWPVGTLYIERRYFNDGERRQEVLDFLDSNSFTESEASDTLNVLGSLLADRADPEDFQLLVQMVSKLIRDNGRLPPDLVGDLQRLAATRMVGGRGFTRFAELETAAQFDVLFGLGFWLTRAPEPKQPVLPNLTYYQLAQQFFDATVELAFSHAAELDRFAVASAFQEYYKLECALGLPEDCFTVIGDFIALLEEFESQGMSFPNRRKKTFLADYRVKVEDLSEYGTGRDITDGAFVARMAANTEMRAYWQGFFDAARSGPMEPVVSASPGLSRTVRLAEDILNQPVVTN</sequence>
<dbReference type="AlphaFoldDB" id="A8LNS9"/>
<dbReference type="Proteomes" id="UP000006833">
    <property type="component" value="Chromosome"/>
</dbReference>
<protein>
    <recommendedName>
        <fullName evidence="4">TlpA family protein disulfide reductase</fullName>
    </recommendedName>
</protein>
<evidence type="ECO:0008006" key="4">
    <source>
        <dbReference type="Google" id="ProtNLM"/>
    </source>
</evidence>
<gene>
    <name evidence="2" type="ordered locus">Dshi_0489</name>
</gene>
<dbReference type="RefSeq" id="WP_012177167.1">
    <property type="nucleotide sequence ID" value="NC_009952.1"/>
</dbReference>
<evidence type="ECO:0000313" key="2">
    <source>
        <dbReference type="EMBL" id="ABV92237.1"/>
    </source>
</evidence>
<feature type="chain" id="PRO_5002723459" description="TlpA family protein disulfide reductase" evidence="1">
    <location>
        <begin position="24"/>
        <end position="416"/>
    </location>
</feature>
<dbReference type="EMBL" id="CP000830">
    <property type="protein sequence ID" value="ABV92237.1"/>
    <property type="molecule type" value="Genomic_DNA"/>
</dbReference>
<feature type="signal peptide" evidence="1">
    <location>
        <begin position="1"/>
        <end position="23"/>
    </location>
</feature>